<name>A0A4U2YMS2_9ACTN</name>
<dbReference type="Proteomes" id="UP000307808">
    <property type="component" value="Unassembled WGS sequence"/>
</dbReference>
<dbReference type="InterPro" id="IPR018742">
    <property type="entry name" value="DUF2290"/>
</dbReference>
<proteinExistence type="predicted"/>
<sequence length="218" mass="24821">MDTVRSAATEIKNTLDYLSGAELVIAVNTLREDGERVTFQIKKDSKLLADRTDATVAQYLTWVESRAFTAILLDGALLQMTYDIEGGEVVGHRLAYVPCPYDLDTDLLEMGDPLESIVDMYSDSSPYLRSPIRFDFDPKSAKAMHPESHLTMISSSCRLPCIAAMHPHRFVDFVFRNFYPHLWAEHRLFFEPSESRNIAGWQLPHEQRAAPYFAWASL</sequence>
<protein>
    <submittedName>
        <fullName evidence="1">DUF2290 domain-containing protein</fullName>
    </submittedName>
</protein>
<dbReference type="OrthoDB" id="4182144at2"/>
<keyword evidence="2" id="KW-1185">Reference proteome</keyword>
<reference evidence="1 2" key="1">
    <citation type="submission" date="2019-04" db="EMBL/GenBank/DDBJ databases">
        <authorList>
            <person name="Dong K."/>
        </authorList>
    </citation>
    <scope>NUCLEOTIDE SEQUENCE [LARGE SCALE GENOMIC DNA]</scope>
    <source>
        <strain evidence="2">dk3543</strain>
    </source>
</reference>
<comment type="caution">
    <text evidence="1">The sequence shown here is derived from an EMBL/GenBank/DDBJ whole genome shotgun (WGS) entry which is preliminary data.</text>
</comment>
<dbReference type="RefSeq" id="WP_137065777.1">
    <property type="nucleotide sequence ID" value="NZ_CP040748.1"/>
</dbReference>
<gene>
    <name evidence="1" type="ORF">FC770_08980</name>
</gene>
<dbReference type="AlphaFoldDB" id="A0A4U2YMS2"/>
<accession>A0A4U2YMS2</accession>
<organism evidence="1 2">
    <name type="scientific">Nocardioides jishulii</name>
    <dbReference type="NCBI Taxonomy" id="2575440"/>
    <lineage>
        <taxon>Bacteria</taxon>
        <taxon>Bacillati</taxon>
        <taxon>Actinomycetota</taxon>
        <taxon>Actinomycetes</taxon>
        <taxon>Propionibacteriales</taxon>
        <taxon>Nocardioidaceae</taxon>
        <taxon>Nocardioides</taxon>
    </lineage>
</organism>
<dbReference type="EMBL" id="SZPY01000002">
    <property type="protein sequence ID" value="TKI62508.1"/>
    <property type="molecule type" value="Genomic_DNA"/>
</dbReference>
<evidence type="ECO:0000313" key="2">
    <source>
        <dbReference type="Proteomes" id="UP000307808"/>
    </source>
</evidence>
<evidence type="ECO:0000313" key="1">
    <source>
        <dbReference type="EMBL" id="TKI62508.1"/>
    </source>
</evidence>
<dbReference type="Pfam" id="PF10053">
    <property type="entry name" value="DUF2290"/>
    <property type="match status" value="1"/>
</dbReference>